<dbReference type="Proteomes" id="UP000037179">
    <property type="component" value="Unassembled WGS sequence"/>
</dbReference>
<evidence type="ECO:0000256" key="1">
    <source>
        <dbReference type="SAM" id="MobiDB-lite"/>
    </source>
</evidence>
<dbReference type="RefSeq" id="WP_045438214.1">
    <property type="nucleotide sequence ID" value="NZ_AP017900.1"/>
</dbReference>
<proteinExistence type="predicted"/>
<dbReference type="Pfam" id="PF04149">
    <property type="entry name" value="DUF397"/>
    <property type="match status" value="1"/>
</dbReference>
<feature type="compositionally biased region" description="Polar residues" evidence="1">
    <location>
        <begin position="1"/>
        <end position="12"/>
    </location>
</feature>
<accession>A0A0B8NHZ2</accession>
<evidence type="ECO:0000313" key="5">
    <source>
        <dbReference type="Proteomes" id="UP000037179"/>
    </source>
</evidence>
<evidence type="ECO:0000313" key="6">
    <source>
        <dbReference type="Proteomes" id="UP000180166"/>
    </source>
</evidence>
<evidence type="ECO:0000259" key="2">
    <source>
        <dbReference type="Pfam" id="PF04149"/>
    </source>
</evidence>
<evidence type="ECO:0000313" key="4">
    <source>
        <dbReference type="EMBL" id="GAP30188.1"/>
    </source>
</evidence>
<dbReference type="GeneID" id="93371483"/>
<protein>
    <recommendedName>
        <fullName evidence="2">DUF397 domain-containing protein</fullName>
    </recommendedName>
</protein>
<dbReference type="OrthoDB" id="4299240at2"/>
<dbReference type="Proteomes" id="UP000180166">
    <property type="component" value="Chromosome"/>
</dbReference>
<dbReference type="AlphaFoldDB" id="A0A0B8NHZ2"/>
<dbReference type="InterPro" id="IPR007278">
    <property type="entry name" value="DUF397"/>
</dbReference>
<evidence type="ECO:0000313" key="3">
    <source>
        <dbReference type="EMBL" id="APA94817.1"/>
    </source>
</evidence>
<feature type="domain" description="DUF397" evidence="2">
    <location>
        <begin position="14"/>
        <end position="67"/>
    </location>
</feature>
<sequence length="74" mass="8038">MYNLSGTGTQLRNAHFRKSTKSGNGPDCVEVAFLPNGTVAVRHSKAKDGHVLLYTPTEWSAFTAGVRSGEFDRP</sequence>
<feature type="region of interest" description="Disordered" evidence="1">
    <location>
        <begin position="1"/>
        <end position="25"/>
    </location>
</feature>
<gene>
    <name evidence="3" type="ORF">NS506_00738</name>
    <name evidence="4" type="ORF">NSK11_contig00074-0023</name>
</gene>
<keyword evidence="5" id="KW-1185">Reference proteome</keyword>
<reference evidence="5" key="1">
    <citation type="submission" date="2015-07" db="EMBL/GenBank/DDBJ databases">
        <title>Nocardia seriolae U-1 whole genome shotgun sequence.</title>
        <authorList>
            <person name="Imajoh M."/>
            <person name="Fukumoto Y."/>
            <person name="Sukeda M."/>
            <person name="Yamane J."/>
            <person name="Yamasaki K."/>
            <person name="Shimizu M."/>
            <person name="Ohnishi K."/>
            <person name="Oshima S."/>
        </authorList>
    </citation>
    <scope>NUCLEOTIDE SEQUENCE [LARGE SCALE GENOMIC DNA]</scope>
    <source>
        <strain evidence="5">U-1</strain>
    </source>
</reference>
<dbReference type="KEGG" id="nsr:NS506_00738"/>
<reference evidence="3 6" key="3">
    <citation type="submission" date="2016-10" db="EMBL/GenBank/DDBJ databases">
        <title>Genome sequence of Nocardia seriolae strain EM150506, isolated from Anguila japonica.</title>
        <authorList>
            <person name="Han H.-J."/>
        </authorList>
    </citation>
    <scope>NUCLEOTIDE SEQUENCE [LARGE SCALE GENOMIC DNA]</scope>
    <source>
        <strain evidence="3 6">EM150506</strain>
    </source>
</reference>
<dbReference type="EMBL" id="CP017839">
    <property type="protein sequence ID" value="APA94817.1"/>
    <property type="molecule type" value="Genomic_DNA"/>
</dbReference>
<reference evidence="4 5" key="2">
    <citation type="journal article" date="2016" name="Genome Announc.">
        <title>Draft Genome Sequence of Erythromycin- and Oxytetracycline-Sensitive Nocardia seriolae Strain U-1 (NBRC 110359).</title>
        <authorList>
            <person name="Imajoh M."/>
            <person name="Sukeda M."/>
            <person name="Shimizu M."/>
            <person name="Yamane J."/>
            <person name="Ohnishi K."/>
            <person name="Oshima S."/>
        </authorList>
    </citation>
    <scope>NUCLEOTIDE SEQUENCE [LARGE SCALE GENOMIC DNA]</scope>
    <source>
        <strain evidence="4 5">U-1</strain>
    </source>
</reference>
<name>A0A0B8NHZ2_9NOCA</name>
<organism evidence="4 5">
    <name type="scientific">Nocardia seriolae</name>
    <dbReference type="NCBI Taxonomy" id="37332"/>
    <lineage>
        <taxon>Bacteria</taxon>
        <taxon>Bacillati</taxon>
        <taxon>Actinomycetota</taxon>
        <taxon>Actinomycetes</taxon>
        <taxon>Mycobacteriales</taxon>
        <taxon>Nocardiaceae</taxon>
        <taxon>Nocardia</taxon>
    </lineage>
</organism>
<dbReference type="EMBL" id="BBYQ01000074">
    <property type="protein sequence ID" value="GAP30188.1"/>
    <property type="molecule type" value="Genomic_DNA"/>
</dbReference>